<dbReference type="GO" id="GO:0006146">
    <property type="term" value="P:adenine catabolic process"/>
    <property type="evidence" value="ECO:0007669"/>
    <property type="project" value="TreeGrafter"/>
</dbReference>
<dbReference type="PANTHER" id="PTHR43114:SF6">
    <property type="entry name" value="ADENINE DEAMINASE"/>
    <property type="match status" value="1"/>
</dbReference>
<reference evidence="7" key="1">
    <citation type="journal article" date="2014" name="Int. J. Syst. Evol. Microbiol.">
        <title>Complete genome sequence of Corynebacterium casei LMG S-19264T (=DSM 44701T), isolated from a smear-ripened cheese.</title>
        <authorList>
            <consortium name="US DOE Joint Genome Institute (JGI-PGF)"/>
            <person name="Walter F."/>
            <person name="Albersmeier A."/>
            <person name="Kalinowski J."/>
            <person name="Ruckert C."/>
        </authorList>
    </citation>
    <scope>NUCLEOTIDE SEQUENCE</scope>
    <source>
        <strain evidence="7">VKM B-2935</strain>
    </source>
</reference>
<organism evidence="7 8">
    <name type="scientific">Pseudomonas turukhanskensis</name>
    <dbReference type="NCBI Taxonomy" id="1806536"/>
    <lineage>
        <taxon>Bacteria</taxon>
        <taxon>Pseudomonadati</taxon>
        <taxon>Pseudomonadota</taxon>
        <taxon>Gammaproteobacteria</taxon>
        <taxon>Pseudomonadales</taxon>
        <taxon>Pseudomonadaceae</taxon>
        <taxon>Pseudomonas</taxon>
    </lineage>
</organism>
<dbReference type="InterPro" id="IPR001365">
    <property type="entry name" value="A_deaminase_dom"/>
</dbReference>
<feature type="domain" description="Adenosine deaminase" evidence="6">
    <location>
        <begin position="18"/>
        <end position="329"/>
    </location>
</feature>
<dbReference type="GO" id="GO:0000034">
    <property type="term" value="F:adenine deaminase activity"/>
    <property type="evidence" value="ECO:0007669"/>
    <property type="project" value="TreeGrafter"/>
</dbReference>
<comment type="caution">
    <text evidence="7">The sequence shown here is derived from an EMBL/GenBank/DDBJ whole genome shotgun (WGS) entry which is preliminary data.</text>
</comment>
<dbReference type="AlphaFoldDB" id="A0A9W6K821"/>
<gene>
    <name evidence="7" type="primary">add-2</name>
    <name evidence="7" type="ORF">GCM10017655_43090</name>
</gene>
<sequence length="345" mass="38664">MINNSDLLTTAEAVRLLPKAELHLHLEGSISLKTLIELAHQHHVQLPPKLHAEAVLEYRDLDEFIDVSMFAFQVIRTSEDFTRVTFEMLSHCAEHGARHVEFFFSPSSHRHLGYPQILQAICGGMRLAEQRFGITSLIIPSHNRMLGAEAGLNFLKLIESCPAPEVVGVGLEFAERNYPPELYGVLFGKAKKMGLRLTAHAGEDGPAAYVETCLTLLSCDRIDHGYHVIDDNDLMGYCKDRGVWFTCCPTTTKHTTTWKQLTSSEHAIHQMIAAGLNVTINTDDPGFFQTDLTQEYLSLGLPLETLACLALNSLEASWMPGPEKARLRELWQAEIDDIIQRHQAH</sequence>
<evidence type="ECO:0000256" key="2">
    <source>
        <dbReference type="ARBA" id="ARBA00006676"/>
    </source>
</evidence>
<dbReference type="GO" id="GO:0005829">
    <property type="term" value="C:cytosol"/>
    <property type="evidence" value="ECO:0007669"/>
    <property type="project" value="TreeGrafter"/>
</dbReference>
<evidence type="ECO:0000313" key="7">
    <source>
        <dbReference type="EMBL" id="GLK91245.1"/>
    </source>
</evidence>
<dbReference type="GO" id="GO:0043103">
    <property type="term" value="P:hypoxanthine salvage"/>
    <property type="evidence" value="ECO:0007669"/>
    <property type="project" value="TreeGrafter"/>
</dbReference>
<protein>
    <submittedName>
        <fullName evidence="7">Adenine deaminase</fullName>
    </submittedName>
</protein>
<keyword evidence="5" id="KW-0862">Zinc</keyword>
<dbReference type="RefSeq" id="WP_271197487.1">
    <property type="nucleotide sequence ID" value="NZ_BSFN01000018.1"/>
</dbReference>
<evidence type="ECO:0000256" key="1">
    <source>
        <dbReference type="ARBA" id="ARBA00001947"/>
    </source>
</evidence>
<dbReference type="Proteomes" id="UP001143328">
    <property type="component" value="Unassembled WGS sequence"/>
</dbReference>
<dbReference type="EMBL" id="BSFN01000018">
    <property type="protein sequence ID" value="GLK91245.1"/>
    <property type="molecule type" value="Genomic_DNA"/>
</dbReference>
<evidence type="ECO:0000256" key="5">
    <source>
        <dbReference type="ARBA" id="ARBA00022833"/>
    </source>
</evidence>
<comment type="similarity">
    <text evidence="2">Belongs to the metallo-dependent hydrolases superfamily. Adenosine and AMP deaminases family.</text>
</comment>
<keyword evidence="8" id="KW-1185">Reference proteome</keyword>
<evidence type="ECO:0000256" key="4">
    <source>
        <dbReference type="ARBA" id="ARBA00022801"/>
    </source>
</evidence>
<dbReference type="PANTHER" id="PTHR43114">
    <property type="entry name" value="ADENINE DEAMINASE"/>
    <property type="match status" value="1"/>
</dbReference>
<dbReference type="InterPro" id="IPR032466">
    <property type="entry name" value="Metal_Hydrolase"/>
</dbReference>
<keyword evidence="4" id="KW-0378">Hydrolase</keyword>
<dbReference type="InterPro" id="IPR006330">
    <property type="entry name" value="Ado/ade_deaminase"/>
</dbReference>
<reference evidence="7" key="2">
    <citation type="submission" date="2023-01" db="EMBL/GenBank/DDBJ databases">
        <authorList>
            <person name="Sun Q."/>
            <person name="Evtushenko L."/>
        </authorList>
    </citation>
    <scope>NUCLEOTIDE SEQUENCE</scope>
    <source>
        <strain evidence="7">VKM B-2935</strain>
    </source>
</reference>
<dbReference type="Gene3D" id="3.20.20.140">
    <property type="entry name" value="Metal-dependent hydrolases"/>
    <property type="match status" value="1"/>
</dbReference>
<name>A0A9W6K821_9PSED</name>
<evidence type="ECO:0000256" key="3">
    <source>
        <dbReference type="ARBA" id="ARBA00022723"/>
    </source>
</evidence>
<dbReference type="GO" id="GO:0046872">
    <property type="term" value="F:metal ion binding"/>
    <property type="evidence" value="ECO:0007669"/>
    <property type="project" value="UniProtKB-KW"/>
</dbReference>
<evidence type="ECO:0000259" key="6">
    <source>
        <dbReference type="Pfam" id="PF00962"/>
    </source>
</evidence>
<dbReference type="Pfam" id="PF00962">
    <property type="entry name" value="A_deaminase"/>
    <property type="match status" value="1"/>
</dbReference>
<evidence type="ECO:0000313" key="8">
    <source>
        <dbReference type="Proteomes" id="UP001143328"/>
    </source>
</evidence>
<accession>A0A9W6K821</accession>
<dbReference type="NCBIfam" id="TIGR01430">
    <property type="entry name" value="aden_deam"/>
    <property type="match status" value="1"/>
</dbReference>
<keyword evidence="3" id="KW-0479">Metal-binding</keyword>
<dbReference type="SUPFAM" id="SSF51556">
    <property type="entry name" value="Metallo-dependent hydrolases"/>
    <property type="match status" value="1"/>
</dbReference>
<comment type="cofactor">
    <cofactor evidence="1">
        <name>Zn(2+)</name>
        <dbReference type="ChEBI" id="CHEBI:29105"/>
    </cofactor>
</comment>
<proteinExistence type="inferred from homology"/>